<dbReference type="OrthoDB" id="9804785at2"/>
<dbReference type="PANTHER" id="PTHR30258">
    <property type="entry name" value="TYPE II SECRETION SYSTEM PROTEIN GSPE-RELATED"/>
    <property type="match status" value="1"/>
</dbReference>
<dbReference type="KEGG" id="saga:M5M_12145"/>
<dbReference type="STRING" id="1117647.M5M_12145"/>
<dbReference type="PANTHER" id="PTHR30258:SF27">
    <property type="entry name" value="BACTERIOPHAGE ADSORPTION PROTEIN B-RELATED"/>
    <property type="match status" value="1"/>
</dbReference>
<dbReference type="InterPro" id="IPR003593">
    <property type="entry name" value="AAA+_ATPase"/>
</dbReference>
<dbReference type="Gene3D" id="3.30.300.160">
    <property type="entry name" value="Type II secretion system, protein E, N-terminal domain"/>
    <property type="match status" value="1"/>
</dbReference>
<evidence type="ECO:0000313" key="6">
    <source>
        <dbReference type="EMBL" id="AFU99593.1"/>
    </source>
</evidence>
<dbReference type="EMBL" id="CP003746">
    <property type="protein sequence ID" value="AFU99593.1"/>
    <property type="molecule type" value="Genomic_DNA"/>
</dbReference>
<feature type="domain" description="Bacterial type II secretion system protein E" evidence="5">
    <location>
        <begin position="300"/>
        <end position="314"/>
    </location>
</feature>
<protein>
    <recommendedName>
        <fullName evidence="4">General secretion pathway protein E</fullName>
    </recommendedName>
</protein>
<accession>K4KN98</accession>
<reference evidence="6 7" key="1">
    <citation type="journal article" date="2013" name="Genome Announc.">
        <title>Complete genome sequence of Simiduia agarivorans SA1(T), a marine bacterium able to degrade a variety of polysaccharides.</title>
        <authorList>
            <person name="Lin S.Y."/>
            <person name="Shieh W.Y."/>
            <person name="Chen J.S."/>
            <person name="Tang S.L."/>
        </authorList>
    </citation>
    <scope>NUCLEOTIDE SEQUENCE [LARGE SCALE GENOMIC DNA]</scope>
    <source>
        <strain evidence="7">DSM 21679 / JCM 13881 / BCRC 17597 / SA1</strain>
    </source>
</reference>
<evidence type="ECO:0000313" key="7">
    <source>
        <dbReference type="Proteomes" id="UP000000466"/>
    </source>
</evidence>
<dbReference type="InterPro" id="IPR037257">
    <property type="entry name" value="T2SS_E_N_sf"/>
</dbReference>
<keyword evidence="2" id="KW-0547">Nucleotide-binding</keyword>
<sequence>MSDLLPFSFAQTHGVLLDEGKLLHKPGLHHEVLAELQRCCAEPFELEEIAEADFKQRLKDVYHDDSDAAQQAVADMDLSQLIDDIPEEGDLLAGNNDAPVIRLINAILAQAVKAKASDIHLEPCEDRVAVRFRVDGVLNEIMQAKPQLAPLINSRIKVMARLDIAEKRLPQDGRMSVTLAGHTIDIRVSTLPSAYGERAVLRILDQAAGALKLHQLQMPEKTHKAFAGALQKPHGIILVTGPTGSGKTTSLYAGLTEINDRSRNIMTIEDPVEYLLPGIAQTQVNTKADMTFVRGLRAILRQDPDVVMIGEIRDGETASIAVQSSLTGHLVLSTLHTNTAIGAVTRLLDMGVEAFLLSSSLDLVMAQRLVRRLCSCKQPHKPTPAECEQLGFPADVEIYSAKGCEKCSFTGYKGRLGIYEHIVIDDHMRQLIHEGAGEQTMVAYARKFSPSIMDAGKQRILAGETSVEEVLRVTTLT</sequence>
<dbReference type="eggNOG" id="COG2804">
    <property type="taxonomic scope" value="Bacteria"/>
</dbReference>
<evidence type="ECO:0000256" key="1">
    <source>
        <dbReference type="ARBA" id="ARBA00006611"/>
    </source>
</evidence>
<dbReference type="InterPro" id="IPR054757">
    <property type="entry name" value="GSPE_N1E"/>
</dbReference>
<comment type="similarity">
    <text evidence="1">Belongs to the GSP E family.</text>
</comment>
<dbReference type="GO" id="GO:0005524">
    <property type="term" value="F:ATP binding"/>
    <property type="evidence" value="ECO:0007669"/>
    <property type="project" value="UniProtKB-KW"/>
</dbReference>
<dbReference type="HOGENOM" id="CLU_013446_10_3_6"/>
<proteinExistence type="inferred from homology"/>
<name>K4KN98_SIMAS</name>
<dbReference type="GO" id="GO:0005886">
    <property type="term" value="C:plasma membrane"/>
    <property type="evidence" value="ECO:0007669"/>
    <property type="project" value="TreeGrafter"/>
</dbReference>
<dbReference type="GO" id="GO:0015627">
    <property type="term" value="C:type II protein secretion system complex"/>
    <property type="evidence" value="ECO:0007669"/>
    <property type="project" value="TreeGrafter"/>
</dbReference>
<dbReference type="PROSITE" id="PS00662">
    <property type="entry name" value="T2SP_E"/>
    <property type="match status" value="1"/>
</dbReference>
<evidence type="ECO:0000256" key="2">
    <source>
        <dbReference type="ARBA" id="ARBA00022741"/>
    </source>
</evidence>
<organism evidence="6 7">
    <name type="scientific">Simiduia agarivorans (strain DSM 21679 / JCM 13881 / BCRC 17597 / SA1)</name>
    <dbReference type="NCBI Taxonomy" id="1117647"/>
    <lineage>
        <taxon>Bacteria</taxon>
        <taxon>Pseudomonadati</taxon>
        <taxon>Pseudomonadota</taxon>
        <taxon>Gammaproteobacteria</taxon>
        <taxon>Cellvibrionales</taxon>
        <taxon>Cellvibrionaceae</taxon>
        <taxon>Simiduia</taxon>
    </lineage>
</organism>
<keyword evidence="7" id="KW-1185">Reference proteome</keyword>
<dbReference type="FunFam" id="3.40.50.300:FF:000398">
    <property type="entry name" value="Type IV pilus assembly ATPase PilB"/>
    <property type="match status" value="1"/>
</dbReference>
<dbReference type="SUPFAM" id="SSF160246">
    <property type="entry name" value="EspE N-terminal domain-like"/>
    <property type="match status" value="1"/>
</dbReference>
<dbReference type="FunFam" id="3.30.450.90:FF:000001">
    <property type="entry name" value="Type II secretion system ATPase GspE"/>
    <property type="match status" value="1"/>
</dbReference>
<dbReference type="Gene3D" id="3.40.50.300">
    <property type="entry name" value="P-loop containing nucleotide triphosphate hydrolases"/>
    <property type="match status" value="1"/>
</dbReference>
<dbReference type="InterPro" id="IPR027417">
    <property type="entry name" value="P-loop_NTPase"/>
</dbReference>
<dbReference type="GO" id="GO:0016887">
    <property type="term" value="F:ATP hydrolysis activity"/>
    <property type="evidence" value="ECO:0007669"/>
    <property type="project" value="TreeGrafter"/>
</dbReference>
<evidence type="ECO:0000256" key="4">
    <source>
        <dbReference type="ARBA" id="ARBA00047206"/>
    </source>
</evidence>
<dbReference type="AlphaFoldDB" id="K4KN98"/>
<dbReference type="GO" id="GO:0015628">
    <property type="term" value="P:protein secretion by the type II secretion system"/>
    <property type="evidence" value="ECO:0007669"/>
    <property type="project" value="TreeGrafter"/>
</dbReference>
<dbReference type="Pfam" id="PF22341">
    <property type="entry name" value="GSPE_N1E"/>
    <property type="match status" value="1"/>
</dbReference>
<evidence type="ECO:0000259" key="5">
    <source>
        <dbReference type="PROSITE" id="PS00662"/>
    </source>
</evidence>
<keyword evidence="3" id="KW-0067">ATP-binding</keyword>
<dbReference type="SUPFAM" id="SSF52540">
    <property type="entry name" value="P-loop containing nucleoside triphosphate hydrolases"/>
    <property type="match status" value="1"/>
</dbReference>
<gene>
    <name evidence="6" type="ordered locus">M5M_12145</name>
</gene>
<dbReference type="Gene3D" id="3.30.450.90">
    <property type="match status" value="1"/>
</dbReference>
<dbReference type="Pfam" id="PF00437">
    <property type="entry name" value="T2SSE"/>
    <property type="match status" value="1"/>
</dbReference>
<dbReference type="RefSeq" id="WP_015047757.1">
    <property type="nucleotide sequence ID" value="NC_018868.3"/>
</dbReference>
<dbReference type="Proteomes" id="UP000000466">
    <property type="component" value="Chromosome"/>
</dbReference>
<dbReference type="SMART" id="SM00382">
    <property type="entry name" value="AAA"/>
    <property type="match status" value="1"/>
</dbReference>
<dbReference type="InterPro" id="IPR001482">
    <property type="entry name" value="T2SS/T4SS_dom"/>
</dbReference>
<evidence type="ECO:0000256" key="3">
    <source>
        <dbReference type="ARBA" id="ARBA00022840"/>
    </source>
</evidence>
<dbReference type="CDD" id="cd01129">
    <property type="entry name" value="PulE-GspE-like"/>
    <property type="match status" value="1"/>
</dbReference>